<evidence type="ECO:0000256" key="1">
    <source>
        <dbReference type="ARBA" id="ARBA00023015"/>
    </source>
</evidence>
<keyword evidence="3" id="KW-0804">Transcription</keyword>
<keyword evidence="2" id="KW-0238">DNA-binding</keyword>
<sequence length="162" mass="18107">MMDDPQQHEGQPAAVTRPEPVEGWFIYTIKQLEMGLRAPLEQAAQRGAGLTTAQYTALSVLDRWPGTTSSDVARRSFVRAQSMAETMTPLIESGYVRRERDPENGRRFPLYLTAKGHEVLESVREPVSALERDLLAALPPSERGQFATFLRACRAALPELPR</sequence>
<keyword evidence="1" id="KW-0805">Transcription regulation</keyword>
<dbReference type="SMART" id="SM00347">
    <property type="entry name" value="HTH_MARR"/>
    <property type="match status" value="1"/>
</dbReference>
<evidence type="ECO:0000259" key="4">
    <source>
        <dbReference type="PROSITE" id="PS50995"/>
    </source>
</evidence>
<dbReference type="InterPro" id="IPR023187">
    <property type="entry name" value="Tscrpt_reg_MarR-type_CS"/>
</dbReference>
<reference evidence="5 6" key="1">
    <citation type="submission" date="2024-05" db="EMBL/GenBank/DDBJ databases">
        <authorList>
            <person name="Yi C."/>
        </authorList>
    </citation>
    <scope>NUCLEOTIDE SEQUENCE [LARGE SCALE GENOMIC DNA]</scope>
    <source>
        <strain evidence="5 6">XS13</strain>
    </source>
</reference>
<dbReference type="RefSeq" id="WP_347920019.1">
    <property type="nucleotide sequence ID" value="NZ_JBDXMX010000002.1"/>
</dbReference>
<organism evidence="5 6">
    <name type="scientific">Citricoccus nitrophenolicus</name>
    <dbReference type="NCBI Taxonomy" id="863575"/>
    <lineage>
        <taxon>Bacteria</taxon>
        <taxon>Bacillati</taxon>
        <taxon>Actinomycetota</taxon>
        <taxon>Actinomycetes</taxon>
        <taxon>Micrococcales</taxon>
        <taxon>Micrococcaceae</taxon>
        <taxon>Citricoccus</taxon>
    </lineage>
</organism>
<protein>
    <submittedName>
        <fullName evidence="5">MarR family transcriptional regulator</fullName>
    </submittedName>
</protein>
<dbReference type="PROSITE" id="PS01117">
    <property type="entry name" value="HTH_MARR_1"/>
    <property type="match status" value="1"/>
</dbReference>
<accession>A0ABV0IGZ9</accession>
<dbReference type="SUPFAM" id="SSF46785">
    <property type="entry name" value="Winged helix' DNA-binding domain"/>
    <property type="match status" value="1"/>
</dbReference>
<evidence type="ECO:0000313" key="5">
    <source>
        <dbReference type="EMBL" id="MEO9247440.1"/>
    </source>
</evidence>
<dbReference type="EMBL" id="JBDXMX010000002">
    <property type="protein sequence ID" value="MEO9247440.1"/>
    <property type="molecule type" value="Genomic_DNA"/>
</dbReference>
<dbReference type="InterPro" id="IPR039422">
    <property type="entry name" value="MarR/SlyA-like"/>
</dbReference>
<gene>
    <name evidence="5" type="ORF">ABDK96_07080</name>
</gene>
<feature type="domain" description="HTH marR-type" evidence="4">
    <location>
        <begin position="22"/>
        <end position="155"/>
    </location>
</feature>
<dbReference type="InterPro" id="IPR036390">
    <property type="entry name" value="WH_DNA-bd_sf"/>
</dbReference>
<dbReference type="PANTHER" id="PTHR33164">
    <property type="entry name" value="TRANSCRIPTIONAL REGULATOR, MARR FAMILY"/>
    <property type="match status" value="1"/>
</dbReference>
<dbReference type="Proteomes" id="UP001484097">
    <property type="component" value="Unassembled WGS sequence"/>
</dbReference>
<dbReference type="InterPro" id="IPR000835">
    <property type="entry name" value="HTH_MarR-typ"/>
</dbReference>
<name>A0ABV0IGZ9_9MICC</name>
<dbReference type="PANTHER" id="PTHR33164:SF43">
    <property type="entry name" value="HTH-TYPE TRANSCRIPTIONAL REPRESSOR YETL"/>
    <property type="match status" value="1"/>
</dbReference>
<dbReference type="Gene3D" id="1.10.10.10">
    <property type="entry name" value="Winged helix-like DNA-binding domain superfamily/Winged helix DNA-binding domain"/>
    <property type="match status" value="1"/>
</dbReference>
<evidence type="ECO:0000256" key="2">
    <source>
        <dbReference type="ARBA" id="ARBA00023125"/>
    </source>
</evidence>
<dbReference type="PROSITE" id="PS50995">
    <property type="entry name" value="HTH_MARR_2"/>
    <property type="match status" value="1"/>
</dbReference>
<evidence type="ECO:0000256" key="3">
    <source>
        <dbReference type="ARBA" id="ARBA00023163"/>
    </source>
</evidence>
<dbReference type="InterPro" id="IPR036388">
    <property type="entry name" value="WH-like_DNA-bd_sf"/>
</dbReference>
<comment type="caution">
    <text evidence="5">The sequence shown here is derived from an EMBL/GenBank/DDBJ whole genome shotgun (WGS) entry which is preliminary data.</text>
</comment>
<dbReference type="Pfam" id="PF12802">
    <property type="entry name" value="MarR_2"/>
    <property type="match status" value="1"/>
</dbReference>
<proteinExistence type="predicted"/>
<evidence type="ECO:0000313" key="6">
    <source>
        <dbReference type="Proteomes" id="UP001484097"/>
    </source>
</evidence>
<keyword evidence="6" id="KW-1185">Reference proteome</keyword>